<keyword evidence="7 12" id="KW-0819">tRNA processing</keyword>
<dbReference type="PANTHER" id="PTHR11806:SF0">
    <property type="entry name" value="PROTEIN MTO1 HOMOLOG, MITOCHONDRIAL"/>
    <property type="match status" value="1"/>
</dbReference>
<dbReference type="PROSITE" id="PS01281">
    <property type="entry name" value="GIDA_2"/>
    <property type="match status" value="1"/>
</dbReference>
<proteinExistence type="inferred from homology"/>
<dbReference type="SMART" id="SM01228">
    <property type="entry name" value="GIDA_assoc_3"/>
    <property type="match status" value="1"/>
</dbReference>
<protein>
    <recommendedName>
        <fullName evidence="4 12">tRNA uridine 5-carboxymethylaminomethyl modification enzyme MnmG</fullName>
    </recommendedName>
    <alternativeName>
        <fullName evidence="11 12">Glucose-inhibited division protein A</fullName>
    </alternativeName>
</protein>
<evidence type="ECO:0000256" key="5">
    <source>
        <dbReference type="ARBA" id="ARBA00022490"/>
    </source>
</evidence>
<dbReference type="FunFam" id="3.50.50.60:FF:000002">
    <property type="entry name" value="tRNA uridine 5-carboxymethylaminomethyl modification enzyme MnmG"/>
    <property type="match status" value="1"/>
</dbReference>
<reference evidence="14 15" key="1">
    <citation type="submission" date="2019-02" db="EMBL/GenBank/DDBJ databases">
        <authorList>
            <person name="Manzano-Marin A."/>
            <person name="Manzano-Marin A."/>
        </authorList>
    </citation>
    <scope>NUCLEOTIDE SEQUENCE [LARGE SCALE GENOMIC DNA]</scope>
    <source>
        <strain evidence="14 15">BuCikochiana</strain>
    </source>
</reference>
<evidence type="ECO:0000256" key="9">
    <source>
        <dbReference type="ARBA" id="ARBA00023027"/>
    </source>
</evidence>
<dbReference type="GO" id="GO:0002098">
    <property type="term" value="P:tRNA wobble uridine modification"/>
    <property type="evidence" value="ECO:0007669"/>
    <property type="project" value="InterPro"/>
</dbReference>
<evidence type="ECO:0000256" key="1">
    <source>
        <dbReference type="ARBA" id="ARBA00001974"/>
    </source>
</evidence>
<dbReference type="GO" id="GO:0050660">
    <property type="term" value="F:flavin adenine dinucleotide binding"/>
    <property type="evidence" value="ECO:0007669"/>
    <property type="project" value="UniProtKB-UniRule"/>
</dbReference>
<evidence type="ECO:0000256" key="4">
    <source>
        <dbReference type="ARBA" id="ARBA00020461"/>
    </source>
</evidence>
<comment type="function">
    <text evidence="2 12">NAD-binding protein involved in the addition of a carboxymethylaminomethyl (cmnm) group at the wobble position (U34) of certain tRNAs, forming tRNA-cmnm(5)s(2)U34.</text>
</comment>
<keyword evidence="5 12" id="KW-0963">Cytoplasm</keyword>
<comment type="subcellular location">
    <subcellularLocation>
        <location evidence="12">Cytoplasm</location>
    </subcellularLocation>
</comment>
<feature type="binding site" evidence="12">
    <location>
        <position position="370"/>
    </location>
    <ligand>
        <name>FAD</name>
        <dbReference type="ChEBI" id="CHEBI:57692"/>
    </ligand>
</feature>
<feature type="domain" description="tRNA uridine 5-carboxymethylaminomethyl modification enzyme C-terminal subdomain" evidence="13">
    <location>
        <begin position="550"/>
        <end position="621"/>
    </location>
</feature>
<dbReference type="SUPFAM" id="SSF51905">
    <property type="entry name" value="FAD/NAD(P)-binding domain"/>
    <property type="match status" value="1"/>
</dbReference>
<comment type="subunit">
    <text evidence="10 12">Homodimer. Heterotetramer of two MnmE and two MnmG subunits.</text>
</comment>
<dbReference type="AlphaFoldDB" id="A0A451D507"/>
<evidence type="ECO:0000313" key="15">
    <source>
        <dbReference type="Proteomes" id="UP000294380"/>
    </source>
</evidence>
<dbReference type="NCBIfam" id="TIGR00136">
    <property type="entry name" value="mnmG_gidA"/>
    <property type="match status" value="1"/>
</dbReference>
<evidence type="ECO:0000256" key="8">
    <source>
        <dbReference type="ARBA" id="ARBA00022827"/>
    </source>
</evidence>
<dbReference type="Gene3D" id="1.10.150.570">
    <property type="entry name" value="GidA associated domain, C-terminal subdomain"/>
    <property type="match status" value="1"/>
</dbReference>
<dbReference type="PANTHER" id="PTHR11806">
    <property type="entry name" value="GLUCOSE INHIBITED DIVISION PROTEIN A"/>
    <property type="match status" value="1"/>
</dbReference>
<dbReference type="Proteomes" id="UP000294380">
    <property type="component" value="Chromosome"/>
</dbReference>
<evidence type="ECO:0000259" key="13">
    <source>
        <dbReference type="SMART" id="SM01228"/>
    </source>
</evidence>
<comment type="cofactor">
    <cofactor evidence="1 12">
        <name>FAD</name>
        <dbReference type="ChEBI" id="CHEBI:57692"/>
    </cofactor>
</comment>
<evidence type="ECO:0000313" key="14">
    <source>
        <dbReference type="EMBL" id="VFP80930.1"/>
    </source>
</evidence>
<dbReference type="GO" id="GO:0005829">
    <property type="term" value="C:cytosol"/>
    <property type="evidence" value="ECO:0007669"/>
    <property type="project" value="TreeGrafter"/>
</dbReference>
<dbReference type="InterPro" id="IPR040131">
    <property type="entry name" value="MnmG_N"/>
</dbReference>
<sequence length="630" mass="71656">MVFYEKFDIIVIGGGHSGTEAASASSRMGQKTLLLTQNIDTIGTLSCNPAIGGLGKSQLVKEIDAMGGLMARVTDYSGIQFRKLNSRKGSAVQSTRVQTDRFLYKKKIQYFLNNQNNLTILEKEVFDLIIKNNQVYGVITHDGNCFKSSAVILTTGTFLNGNMYIGSEILSGGRRGDFNSSKLANNLKKYPFRIGRLKTGTPPRLNINTINFNDLETQWGDEPTPCFSFTGNILQHPKQVPCHITYTNINTHKLIKKNLYNSPLYNGIITGIGPRYCPSIEDKIVRFPDKNRHQIFLEPEGINSEIIYPNGISTSLSVDVQIKMVQSIKGLEHAQIIHPGYAVEYDFFDPRDLKMTLESKIIKKLFLAGQINGTTGYEEAGAQGLLAGINAALFVQKKPSWYPKRDQAYIGVLIDDLCNKGTLEPYRMFTARAEYRLLLRENNADDRLTKIGYELGLVNQKQWVMFSKKNYKIKQECQRLKNIIITPKLVNHFFKHNNLNITLKKNCSAFDFLRRPDITYDILINFVNSFISEKLFIKNKIITEEIETQSKYYGYIQRQQKEARKNIRYEYIKLSSIQDYKCITGLSNEVVTKLNEYRPYSIGQASRIPGITPTAISILLIFLKKNKSLY</sequence>
<dbReference type="Gene3D" id="3.50.50.60">
    <property type="entry name" value="FAD/NAD(P)-binding domain"/>
    <property type="match status" value="2"/>
</dbReference>
<dbReference type="InterPro" id="IPR036188">
    <property type="entry name" value="FAD/NAD-bd_sf"/>
</dbReference>
<dbReference type="InterPro" id="IPR004416">
    <property type="entry name" value="MnmG"/>
</dbReference>
<dbReference type="OrthoDB" id="9815560at2"/>
<feature type="binding site" evidence="12">
    <location>
        <position position="180"/>
    </location>
    <ligand>
        <name>FAD</name>
        <dbReference type="ChEBI" id="CHEBI:57692"/>
    </ligand>
</feature>
<keyword evidence="8 12" id="KW-0274">FAD</keyword>
<evidence type="ECO:0000256" key="12">
    <source>
        <dbReference type="HAMAP-Rule" id="MF_00129"/>
    </source>
</evidence>
<gene>
    <name evidence="12 14" type="primary">mnmG</name>
    <name evidence="12" type="synonym">gidA</name>
    <name evidence="14" type="ORF">BUCIKOCA2762_001</name>
</gene>
<evidence type="ECO:0000256" key="7">
    <source>
        <dbReference type="ARBA" id="ARBA00022694"/>
    </source>
</evidence>
<dbReference type="GO" id="GO:0030488">
    <property type="term" value="P:tRNA methylation"/>
    <property type="evidence" value="ECO:0007669"/>
    <property type="project" value="TreeGrafter"/>
</dbReference>
<comment type="similarity">
    <text evidence="3 12">Belongs to the MnmG family.</text>
</comment>
<dbReference type="InterPro" id="IPR049312">
    <property type="entry name" value="GIDA_C_N"/>
</dbReference>
<evidence type="ECO:0000256" key="6">
    <source>
        <dbReference type="ARBA" id="ARBA00022630"/>
    </source>
</evidence>
<keyword evidence="9 12" id="KW-0520">NAD</keyword>
<dbReference type="InterPro" id="IPR026904">
    <property type="entry name" value="MnmG_C"/>
</dbReference>
<feature type="binding site" evidence="12">
    <location>
        <position position="125"/>
    </location>
    <ligand>
        <name>FAD</name>
        <dbReference type="ChEBI" id="CHEBI:57692"/>
    </ligand>
</feature>
<dbReference type="EMBL" id="LR217707">
    <property type="protein sequence ID" value="VFP80930.1"/>
    <property type="molecule type" value="Genomic_DNA"/>
</dbReference>
<accession>A0A451D507</accession>
<dbReference type="FunFam" id="1.10.150.570:FF:000001">
    <property type="entry name" value="tRNA uridine 5-carboxymethylaminomethyl modification enzyme MnmG"/>
    <property type="match status" value="1"/>
</dbReference>
<name>A0A451D507_9GAMM</name>
<dbReference type="RefSeq" id="WP_154028204.1">
    <property type="nucleotide sequence ID" value="NZ_LR217707.1"/>
</dbReference>
<dbReference type="InterPro" id="IPR020595">
    <property type="entry name" value="MnmG-rel_CS"/>
</dbReference>
<dbReference type="InterPro" id="IPR047001">
    <property type="entry name" value="MnmG_C_subdom"/>
</dbReference>
<dbReference type="PROSITE" id="PS01280">
    <property type="entry name" value="GIDA_1"/>
    <property type="match status" value="1"/>
</dbReference>
<feature type="binding site" evidence="12">
    <location>
        <begin position="13"/>
        <end position="18"/>
    </location>
    <ligand>
        <name>FAD</name>
        <dbReference type="ChEBI" id="CHEBI:57692"/>
    </ligand>
</feature>
<dbReference type="HAMAP" id="MF_00129">
    <property type="entry name" value="MnmG_GidA"/>
    <property type="match status" value="1"/>
</dbReference>
<evidence type="ECO:0000256" key="10">
    <source>
        <dbReference type="ARBA" id="ARBA00025948"/>
    </source>
</evidence>
<feature type="binding site" evidence="12">
    <location>
        <begin position="273"/>
        <end position="287"/>
    </location>
    <ligand>
        <name>NAD(+)</name>
        <dbReference type="ChEBI" id="CHEBI:57540"/>
    </ligand>
</feature>
<keyword evidence="6 12" id="KW-0285">Flavoprotein</keyword>
<evidence type="ECO:0000256" key="11">
    <source>
        <dbReference type="ARBA" id="ARBA00031800"/>
    </source>
</evidence>
<evidence type="ECO:0000256" key="3">
    <source>
        <dbReference type="ARBA" id="ARBA00007653"/>
    </source>
</evidence>
<evidence type="ECO:0000256" key="2">
    <source>
        <dbReference type="ARBA" id="ARBA00003717"/>
    </source>
</evidence>
<dbReference type="Pfam" id="PF01134">
    <property type="entry name" value="GIDA"/>
    <property type="match status" value="1"/>
</dbReference>
<dbReference type="Pfam" id="PF13932">
    <property type="entry name" value="SAM_GIDA_C"/>
    <property type="match status" value="1"/>
</dbReference>
<dbReference type="InterPro" id="IPR044920">
    <property type="entry name" value="MnmG_C_subdom_sf"/>
</dbReference>
<organism evidence="14 15">
    <name type="scientific">Buchnera aphidicola</name>
    <name type="common">Cinara kochiana kochiana</name>
    <dbReference type="NCBI Taxonomy" id="2518976"/>
    <lineage>
        <taxon>Bacteria</taxon>
        <taxon>Pseudomonadati</taxon>
        <taxon>Pseudomonadota</taxon>
        <taxon>Gammaproteobacteria</taxon>
        <taxon>Enterobacterales</taxon>
        <taxon>Erwiniaceae</taxon>
        <taxon>Buchnera</taxon>
    </lineage>
</organism>
<dbReference type="InterPro" id="IPR002218">
    <property type="entry name" value="MnmG-rel"/>
</dbReference>
<dbReference type="Pfam" id="PF21680">
    <property type="entry name" value="GIDA_C_1st"/>
    <property type="match status" value="1"/>
</dbReference>
<dbReference type="Gene3D" id="1.10.10.1800">
    <property type="entry name" value="tRNA uridine 5-carboxymethylaminomethyl modification enzyme MnmG/GidA"/>
    <property type="match status" value="1"/>
</dbReference>
<dbReference type="FunFam" id="3.50.50.60:FF:000010">
    <property type="entry name" value="tRNA uridine 5-carboxymethylaminomethyl modification enzyme MnmG"/>
    <property type="match status" value="1"/>
</dbReference>